<dbReference type="CDD" id="cd24049">
    <property type="entry name" value="ASKHA_NBD_PilM"/>
    <property type="match status" value="1"/>
</dbReference>
<dbReference type="Proteomes" id="UP000520814">
    <property type="component" value="Unassembled WGS sequence"/>
</dbReference>
<dbReference type="Gene3D" id="3.30.420.40">
    <property type="match status" value="4"/>
</dbReference>
<sequence>MVEVSGAGSSLRVTAMAVENTPPGTVQQGVIADPKTLGAAIKQMRTKNGIKATKCVSSVAGAAGMVVRVIEVPKMTPSELAETMKWEVERHIPFAASDVEMSFQKIDNPESDNDPNNPNMEVLLAVAQRDMIRNHIDTVSASGMTPLVIDVEPLAAGRALIDLSREGLQSKNVVVVNIGASQTDVGVFKSGALRYPRTIPLGGDNLTRAIADRMGLSMDAAEDEKRAHAVILMDLVKSGQAEEMLYGESSNNVDGGVSSIFDVDMSAPLPPPLFGGGEAPAAPAASPFDIADDNPFASAANPFANPFDTPETEAGGGDPPPPVESAVVPSEPDDPYYQRRKEVFNAILPMLGEFVMELRRSVDYFRSKYPNDTMDLIVLCGGSARVQNLDQYIEHDLGIPTTVADPFAGLNVASKQVSVTRRMELAPSLVVALGLAARDAVLGKE</sequence>
<dbReference type="Pfam" id="PF11104">
    <property type="entry name" value="PilM_2"/>
    <property type="match status" value="2"/>
</dbReference>
<dbReference type="InterPro" id="IPR050696">
    <property type="entry name" value="FtsA/MreB"/>
</dbReference>
<accession>A0A7W9SP95</accession>
<reference evidence="2 3" key="1">
    <citation type="submission" date="2020-08" db="EMBL/GenBank/DDBJ databases">
        <title>Genomic Encyclopedia of Type Strains, Phase IV (KMG-IV): sequencing the most valuable type-strain genomes for metagenomic binning, comparative biology and taxonomic classification.</title>
        <authorList>
            <person name="Goeker M."/>
        </authorList>
    </citation>
    <scope>NUCLEOTIDE SEQUENCE [LARGE SCALE GENOMIC DNA]</scope>
    <source>
        <strain evidence="2 3">DSM 23562</strain>
    </source>
</reference>
<dbReference type="InterPro" id="IPR005883">
    <property type="entry name" value="PilM"/>
</dbReference>
<dbReference type="InterPro" id="IPR043129">
    <property type="entry name" value="ATPase_NBD"/>
</dbReference>
<feature type="region of interest" description="Disordered" evidence="1">
    <location>
        <begin position="299"/>
        <end position="334"/>
    </location>
</feature>
<dbReference type="EMBL" id="JACHGW010000001">
    <property type="protein sequence ID" value="MBB6049514.1"/>
    <property type="molecule type" value="Genomic_DNA"/>
</dbReference>
<protein>
    <submittedName>
        <fullName evidence="2">Type IV pilus assembly protein PilM</fullName>
    </submittedName>
</protein>
<proteinExistence type="predicted"/>
<dbReference type="SUPFAM" id="SSF53067">
    <property type="entry name" value="Actin-like ATPase domain"/>
    <property type="match status" value="2"/>
</dbReference>
<evidence type="ECO:0000313" key="3">
    <source>
        <dbReference type="Proteomes" id="UP000520814"/>
    </source>
</evidence>
<dbReference type="PANTHER" id="PTHR32432">
    <property type="entry name" value="CELL DIVISION PROTEIN FTSA-RELATED"/>
    <property type="match status" value="1"/>
</dbReference>
<dbReference type="NCBIfam" id="TIGR01175">
    <property type="entry name" value="pilM"/>
    <property type="match status" value="1"/>
</dbReference>
<evidence type="ECO:0000256" key="1">
    <source>
        <dbReference type="SAM" id="MobiDB-lite"/>
    </source>
</evidence>
<comment type="caution">
    <text evidence="2">The sequence shown here is derived from an EMBL/GenBank/DDBJ whole genome shotgun (WGS) entry which is preliminary data.</text>
</comment>
<dbReference type="PANTHER" id="PTHR32432:SF3">
    <property type="entry name" value="ETHANOLAMINE UTILIZATION PROTEIN EUTJ"/>
    <property type="match status" value="1"/>
</dbReference>
<keyword evidence="3" id="KW-1185">Reference proteome</keyword>
<name>A0A7W9SP95_ARMRO</name>
<evidence type="ECO:0000313" key="2">
    <source>
        <dbReference type="EMBL" id="MBB6049514.1"/>
    </source>
</evidence>
<organism evidence="2 3">
    <name type="scientific">Armatimonas rosea</name>
    <dbReference type="NCBI Taxonomy" id="685828"/>
    <lineage>
        <taxon>Bacteria</taxon>
        <taxon>Bacillati</taxon>
        <taxon>Armatimonadota</taxon>
        <taxon>Armatimonadia</taxon>
        <taxon>Armatimonadales</taxon>
        <taxon>Armatimonadaceae</taxon>
        <taxon>Armatimonas</taxon>
    </lineage>
</organism>
<gene>
    <name evidence="2" type="ORF">HNQ39_001276</name>
</gene>
<dbReference type="AlphaFoldDB" id="A0A7W9SP95"/>
<dbReference type="Gene3D" id="3.30.1490.300">
    <property type="match status" value="1"/>
</dbReference>